<gene>
    <name evidence="8" type="ORF">TPL01_14770</name>
</gene>
<dbReference type="EMBL" id="BKAD01000013">
    <property type="protein sequence ID" value="GEP30339.1"/>
    <property type="molecule type" value="Genomic_DNA"/>
</dbReference>
<evidence type="ECO:0000256" key="3">
    <source>
        <dbReference type="ARBA" id="ARBA00022475"/>
    </source>
</evidence>
<dbReference type="AlphaFoldDB" id="A0A512L778"/>
<sequence length="220" mass="24481">MNLTNALIPQSWLLISLLLFAAVLARALFAAPWSVLKKPGIFNLVLGASVAVLAFWQIKASIHPGLNLHLLGATALTLLFGPWFAILALTLTLVLSTAWDGAWQAFALNGLLMVVLPVTVSWWIYRLVDSKLPNHFFIYVFFNAFFGAGVTIAVMGFAASWTLVLAGAYPLDYLLGNYLPYYLLMAWSEAMTTGMIITVLVVYRPHWVATFDDRHYIDRK</sequence>
<dbReference type="Gene3D" id="1.10.1760.20">
    <property type="match status" value="1"/>
</dbReference>
<evidence type="ECO:0000256" key="7">
    <source>
        <dbReference type="SAM" id="Phobius"/>
    </source>
</evidence>
<evidence type="ECO:0000256" key="6">
    <source>
        <dbReference type="ARBA" id="ARBA00023136"/>
    </source>
</evidence>
<dbReference type="PANTHER" id="PTHR34229:SF1">
    <property type="entry name" value="METAL TRANSPORT PROTEIN HI_1621-RELATED"/>
    <property type="match status" value="1"/>
</dbReference>
<dbReference type="Proteomes" id="UP000321337">
    <property type="component" value="Unassembled WGS sequence"/>
</dbReference>
<evidence type="ECO:0000313" key="8">
    <source>
        <dbReference type="EMBL" id="GEP30339.1"/>
    </source>
</evidence>
<name>A0A512L778_9PROT</name>
<dbReference type="GO" id="GO:0000041">
    <property type="term" value="P:transition metal ion transport"/>
    <property type="evidence" value="ECO:0007669"/>
    <property type="project" value="InterPro"/>
</dbReference>
<dbReference type="GO" id="GO:0005886">
    <property type="term" value="C:plasma membrane"/>
    <property type="evidence" value="ECO:0007669"/>
    <property type="project" value="UniProtKB-SubCell"/>
</dbReference>
<reference evidence="8 9" key="1">
    <citation type="submission" date="2019-07" db="EMBL/GenBank/DDBJ databases">
        <title>Whole genome shotgun sequence of Thiobacillus plumbophilus NBRC 107929.</title>
        <authorList>
            <person name="Hosoyama A."/>
            <person name="Uohara A."/>
            <person name="Ohji S."/>
            <person name="Ichikawa N."/>
        </authorList>
    </citation>
    <scope>NUCLEOTIDE SEQUENCE [LARGE SCALE GENOMIC DNA]</scope>
    <source>
        <strain evidence="8 9">NBRC 107929</strain>
    </source>
</reference>
<keyword evidence="2" id="KW-0813">Transport</keyword>
<feature type="transmembrane region" description="Helical" evidence="7">
    <location>
        <begin position="101"/>
        <end position="124"/>
    </location>
</feature>
<keyword evidence="9" id="KW-1185">Reference proteome</keyword>
<feature type="transmembrane region" description="Helical" evidence="7">
    <location>
        <begin position="40"/>
        <end position="58"/>
    </location>
</feature>
<evidence type="ECO:0000256" key="4">
    <source>
        <dbReference type="ARBA" id="ARBA00022692"/>
    </source>
</evidence>
<evidence type="ECO:0000256" key="2">
    <source>
        <dbReference type="ARBA" id="ARBA00022448"/>
    </source>
</evidence>
<feature type="transmembrane region" description="Helical" evidence="7">
    <location>
        <begin position="181"/>
        <end position="203"/>
    </location>
</feature>
<dbReference type="PANTHER" id="PTHR34229">
    <property type="entry name" value="METAL TRANSPORT PROTEIN HI_1621-RELATED"/>
    <property type="match status" value="1"/>
</dbReference>
<keyword evidence="3" id="KW-1003">Cell membrane</keyword>
<proteinExistence type="predicted"/>
<organism evidence="8 9">
    <name type="scientific">Sulfuriferula plumbiphila</name>
    <dbReference type="NCBI Taxonomy" id="171865"/>
    <lineage>
        <taxon>Bacteria</taxon>
        <taxon>Pseudomonadati</taxon>
        <taxon>Pseudomonadota</taxon>
        <taxon>Betaproteobacteria</taxon>
        <taxon>Nitrosomonadales</taxon>
        <taxon>Sulfuricellaceae</taxon>
        <taxon>Sulfuriferula</taxon>
    </lineage>
</organism>
<comment type="subcellular location">
    <subcellularLocation>
        <location evidence="1">Cell membrane</location>
        <topology evidence="1">Multi-pass membrane protein</topology>
    </subcellularLocation>
</comment>
<dbReference type="InterPro" id="IPR002751">
    <property type="entry name" value="CbiM/NikMN"/>
</dbReference>
<keyword evidence="5 7" id="KW-1133">Transmembrane helix</keyword>
<protein>
    <submittedName>
        <fullName evidence="8">Uncharacterized protein</fullName>
    </submittedName>
</protein>
<dbReference type="OrthoDB" id="5297929at2"/>
<dbReference type="Pfam" id="PF01891">
    <property type="entry name" value="CbiM"/>
    <property type="match status" value="1"/>
</dbReference>
<comment type="caution">
    <text evidence="8">The sequence shown here is derived from an EMBL/GenBank/DDBJ whole genome shotgun (WGS) entry which is preliminary data.</text>
</comment>
<dbReference type="RefSeq" id="WP_147072313.1">
    <property type="nucleotide sequence ID" value="NZ_AP021884.1"/>
</dbReference>
<accession>A0A512L778</accession>
<evidence type="ECO:0000313" key="9">
    <source>
        <dbReference type="Proteomes" id="UP000321337"/>
    </source>
</evidence>
<feature type="transmembrane region" description="Helical" evidence="7">
    <location>
        <begin position="136"/>
        <end position="161"/>
    </location>
</feature>
<keyword evidence="4 7" id="KW-0812">Transmembrane</keyword>
<keyword evidence="6 7" id="KW-0472">Membrane</keyword>
<evidence type="ECO:0000256" key="5">
    <source>
        <dbReference type="ARBA" id="ARBA00022989"/>
    </source>
</evidence>
<evidence type="ECO:0000256" key="1">
    <source>
        <dbReference type="ARBA" id="ARBA00004651"/>
    </source>
</evidence>
<feature type="transmembrane region" description="Helical" evidence="7">
    <location>
        <begin position="70"/>
        <end position="95"/>
    </location>
</feature>